<sequence length="178" mass="19991">MGTEAKQRSRYRQVRDRVRTFNKRVLNPFAMRFAGRPLSPYGLVRHVGRRSGRRYDTPVLVSEVGDRFVVPLPYGTGTDWYRNVRAADECVVVYGGRAYRAECPRLVDPAAVPEAFPAWQERLIRTAGSGQFLRMDRAEEMPMEYRDATAKHPAGPAVAGVAGAALLAAVLWRAARNR</sequence>
<dbReference type="InterPro" id="IPR012349">
    <property type="entry name" value="Split_barrel_FMN-bd"/>
</dbReference>
<dbReference type="Gene3D" id="2.30.110.10">
    <property type="entry name" value="Electron Transport, Fmn-binding Protein, Chain A"/>
    <property type="match status" value="1"/>
</dbReference>
<dbReference type="NCBIfam" id="TIGR00026">
    <property type="entry name" value="hi_GC_TIGR00026"/>
    <property type="match status" value="1"/>
</dbReference>
<name>A0A8U0HS10_9EURY</name>
<accession>A0A8U0HS10</accession>
<keyword evidence="1" id="KW-0812">Transmembrane</keyword>
<dbReference type="Pfam" id="PF04075">
    <property type="entry name" value="F420H2_quin_red"/>
    <property type="match status" value="1"/>
</dbReference>
<evidence type="ECO:0000313" key="3">
    <source>
        <dbReference type="Proteomes" id="UP000830729"/>
    </source>
</evidence>
<organism evidence="2 3">
    <name type="scientific">Halorussus limi</name>
    <dbReference type="NCBI Taxonomy" id="2938695"/>
    <lineage>
        <taxon>Archaea</taxon>
        <taxon>Methanobacteriati</taxon>
        <taxon>Methanobacteriota</taxon>
        <taxon>Stenosarchaea group</taxon>
        <taxon>Halobacteria</taxon>
        <taxon>Halobacteriales</taxon>
        <taxon>Haladaptataceae</taxon>
        <taxon>Halorussus</taxon>
    </lineage>
</organism>
<dbReference type="AlphaFoldDB" id="A0A8U0HS10"/>
<dbReference type="RefSeq" id="WP_248649710.1">
    <property type="nucleotide sequence ID" value="NZ_CP096659.1"/>
</dbReference>
<keyword evidence="1" id="KW-1133">Transmembrane helix</keyword>
<keyword evidence="1" id="KW-0472">Membrane</keyword>
<dbReference type="GO" id="GO:0016491">
    <property type="term" value="F:oxidoreductase activity"/>
    <property type="evidence" value="ECO:0007669"/>
    <property type="project" value="InterPro"/>
</dbReference>
<dbReference type="GeneID" id="72186345"/>
<dbReference type="Proteomes" id="UP000830729">
    <property type="component" value="Chromosome"/>
</dbReference>
<evidence type="ECO:0000313" key="2">
    <source>
        <dbReference type="EMBL" id="UPV73658.1"/>
    </source>
</evidence>
<dbReference type="KEGG" id="halx:M0R89_14060"/>
<feature type="transmembrane region" description="Helical" evidence="1">
    <location>
        <begin position="154"/>
        <end position="175"/>
    </location>
</feature>
<gene>
    <name evidence="2" type="ORF">M0R89_14060</name>
</gene>
<dbReference type="EMBL" id="CP096659">
    <property type="protein sequence ID" value="UPV73658.1"/>
    <property type="molecule type" value="Genomic_DNA"/>
</dbReference>
<reference evidence="2 3" key="1">
    <citation type="submission" date="2022-04" db="EMBL/GenBank/DDBJ databases">
        <title>Diverse halophilic archaea isolated from saline environments.</title>
        <authorList>
            <person name="Cui H.-L."/>
        </authorList>
    </citation>
    <scope>NUCLEOTIDE SEQUENCE [LARGE SCALE GENOMIC DNA]</scope>
    <source>
        <strain evidence="2 3">XZYJT49</strain>
    </source>
</reference>
<protein>
    <submittedName>
        <fullName evidence="2">Nitroreductase family deazaflavin-dependent oxidoreductase</fullName>
    </submittedName>
</protein>
<proteinExistence type="predicted"/>
<evidence type="ECO:0000256" key="1">
    <source>
        <dbReference type="SAM" id="Phobius"/>
    </source>
</evidence>
<dbReference type="InterPro" id="IPR004378">
    <property type="entry name" value="F420H2_quin_Rdtase"/>
</dbReference>
<keyword evidence="3" id="KW-1185">Reference proteome</keyword>